<dbReference type="OrthoDB" id="5196771at2"/>
<evidence type="ECO:0000313" key="1">
    <source>
        <dbReference type="EMBL" id="SHH43974.1"/>
    </source>
</evidence>
<organism evidence="1 2">
    <name type="scientific">Jatrophihabitans endophyticus</name>
    <dbReference type="NCBI Taxonomy" id="1206085"/>
    <lineage>
        <taxon>Bacteria</taxon>
        <taxon>Bacillati</taxon>
        <taxon>Actinomycetota</taxon>
        <taxon>Actinomycetes</taxon>
        <taxon>Jatrophihabitantales</taxon>
        <taxon>Jatrophihabitantaceae</taxon>
        <taxon>Jatrophihabitans</taxon>
    </lineage>
</organism>
<proteinExistence type="predicted"/>
<dbReference type="AlphaFoldDB" id="A0A1M5SZP2"/>
<protein>
    <submittedName>
        <fullName evidence="1">Uncharacterized protein</fullName>
    </submittedName>
</protein>
<keyword evidence="2" id="KW-1185">Reference proteome</keyword>
<dbReference type="STRING" id="1206085.SAMN05443575_3870"/>
<dbReference type="Proteomes" id="UP000186132">
    <property type="component" value="Unassembled WGS sequence"/>
</dbReference>
<sequence length="77" mass="8284">MNDDGPVPIELVALDQPYEGVIAARRAGEPGFSHVQDVADAIMAALSRGCDLVVPAALFAEIRQDLPPDLPDYIKIR</sequence>
<evidence type="ECO:0000313" key="2">
    <source>
        <dbReference type="Proteomes" id="UP000186132"/>
    </source>
</evidence>
<dbReference type="EMBL" id="FQVU01000006">
    <property type="protein sequence ID" value="SHH43974.1"/>
    <property type="molecule type" value="Genomic_DNA"/>
</dbReference>
<dbReference type="RefSeq" id="WP_143168267.1">
    <property type="nucleotide sequence ID" value="NZ_FQVU01000006.1"/>
</dbReference>
<gene>
    <name evidence="1" type="ORF">SAMN05443575_3870</name>
</gene>
<name>A0A1M5SZP2_9ACTN</name>
<reference evidence="1 2" key="1">
    <citation type="submission" date="2016-11" db="EMBL/GenBank/DDBJ databases">
        <authorList>
            <person name="Jaros S."/>
            <person name="Januszkiewicz K."/>
            <person name="Wedrychowicz H."/>
        </authorList>
    </citation>
    <scope>NUCLEOTIDE SEQUENCE [LARGE SCALE GENOMIC DNA]</scope>
    <source>
        <strain evidence="1 2">DSM 45627</strain>
    </source>
</reference>
<accession>A0A1M5SZP2</accession>